<evidence type="ECO:0000313" key="2">
    <source>
        <dbReference type="Proteomes" id="UP000076096"/>
    </source>
</evidence>
<evidence type="ECO:0000313" key="1">
    <source>
        <dbReference type="EMBL" id="AMW08086.1"/>
    </source>
</evidence>
<keyword evidence="2" id="KW-1185">Reference proteome</keyword>
<dbReference type="AlphaFoldDB" id="A0A143BSA7"/>
<accession>A0A143BSA7</accession>
<protein>
    <submittedName>
        <fullName evidence="1">Uncharacterized protein</fullName>
    </submittedName>
</protein>
<dbReference type="Proteomes" id="UP000076096">
    <property type="component" value="Chromosome"/>
</dbReference>
<reference evidence="2" key="1">
    <citation type="submission" date="2016-04" db="EMBL/GenBank/DDBJ databases">
        <authorList>
            <person name="Zhang B."/>
        </authorList>
    </citation>
    <scope>NUCLEOTIDE SEQUENCE [LARGE SCALE GENOMIC DNA]</scope>
    <source>
        <strain evidence="2">S10</strain>
    </source>
</reference>
<dbReference type="KEGG" id="stsi:A4E84_00050"/>
<sequence>MEGLGLGHDVDAELAGPAAEFCVSALGRLMAQVRAWVAWSRLTAISTRCEISGISPTVV</sequence>
<proteinExistence type="predicted"/>
<gene>
    <name evidence="1" type="ORF">A4E84_00050</name>
</gene>
<name>A0A143BSA7_9ACTN</name>
<dbReference type="EMBL" id="CP015098">
    <property type="protein sequence ID" value="AMW08086.1"/>
    <property type="molecule type" value="Genomic_DNA"/>
</dbReference>
<organism evidence="1 2">
    <name type="scientific">Streptomyces qaidamensis</name>
    <dbReference type="NCBI Taxonomy" id="1783515"/>
    <lineage>
        <taxon>Bacteria</taxon>
        <taxon>Bacillati</taxon>
        <taxon>Actinomycetota</taxon>
        <taxon>Actinomycetes</taxon>
        <taxon>Kitasatosporales</taxon>
        <taxon>Streptomycetaceae</taxon>
        <taxon>Streptomyces</taxon>
        <taxon>Streptomyces aurantiacus group</taxon>
    </lineage>
</organism>